<evidence type="ECO:0000256" key="6">
    <source>
        <dbReference type="ARBA" id="ARBA00022833"/>
    </source>
</evidence>
<reference evidence="12" key="1">
    <citation type="submission" date="2023-10" db="EMBL/GenBank/DDBJ databases">
        <title>Genome assemblies of two species of porcelain crab, Petrolisthes cinctipes and Petrolisthes manimaculis (Anomura: Porcellanidae).</title>
        <authorList>
            <person name="Angst P."/>
        </authorList>
    </citation>
    <scope>NUCLEOTIDE SEQUENCE</scope>
    <source>
        <strain evidence="12">PB745_01</strain>
        <tissue evidence="12">Gill</tissue>
    </source>
</reference>
<evidence type="ECO:0000256" key="1">
    <source>
        <dbReference type="ARBA" id="ARBA00001947"/>
    </source>
</evidence>
<keyword evidence="9" id="KW-0472">Membrane</keyword>
<dbReference type="Gene3D" id="3.40.390.10">
    <property type="entry name" value="Collagenase (Catalytic Domain)"/>
    <property type="match status" value="1"/>
</dbReference>
<comment type="cofactor">
    <cofactor evidence="1">
        <name>Zn(2+)</name>
        <dbReference type="ChEBI" id="CHEBI:29105"/>
    </cofactor>
</comment>
<dbReference type="InterPro" id="IPR018497">
    <property type="entry name" value="Peptidase_M13_C"/>
</dbReference>
<feature type="compositionally biased region" description="Basic and acidic residues" evidence="8">
    <location>
        <begin position="176"/>
        <end position="185"/>
    </location>
</feature>
<keyword evidence="3" id="KW-0645">Protease</keyword>
<comment type="caution">
    <text evidence="12">The sequence shown here is derived from an EMBL/GenBank/DDBJ whole genome shotgun (WGS) entry which is preliminary data.</text>
</comment>
<evidence type="ECO:0000313" key="13">
    <source>
        <dbReference type="Proteomes" id="UP001286313"/>
    </source>
</evidence>
<feature type="region of interest" description="Disordered" evidence="8">
    <location>
        <begin position="1"/>
        <end position="69"/>
    </location>
</feature>
<dbReference type="EMBL" id="JAWQEG010000405">
    <property type="protein sequence ID" value="KAK3890624.1"/>
    <property type="molecule type" value="Genomic_DNA"/>
</dbReference>
<feature type="region of interest" description="Disordered" evidence="8">
    <location>
        <begin position="176"/>
        <end position="200"/>
    </location>
</feature>
<evidence type="ECO:0000259" key="10">
    <source>
        <dbReference type="Pfam" id="PF01431"/>
    </source>
</evidence>
<evidence type="ECO:0000256" key="5">
    <source>
        <dbReference type="ARBA" id="ARBA00022801"/>
    </source>
</evidence>
<feature type="domain" description="Peptidase M13 N-terminal" evidence="11">
    <location>
        <begin position="224"/>
        <end position="626"/>
    </location>
</feature>
<dbReference type="InterPro" id="IPR008753">
    <property type="entry name" value="Peptidase_M13_N"/>
</dbReference>
<dbReference type="GO" id="GO:0046872">
    <property type="term" value="F:metal ion binding"/>
    <property type="evidence" value="ECO:0007669"/>
    <property type="project" value="UniProtKB-KW"/>
</dbReference>
<evidence type="ECO:0000259" key="11">
    <source>
        <dbReference type="Pfam" id="PF05649"/>
    </source>
</evidence>
<dbReference type="SUPFAM" id="SSF55486">
    <property type="entry name" value="Metalloproteases ('zincins'), catalytic domain"/>
    <property type="match status" value="1"/>
</dbReference>
<evidence type="ECO:0000256" key="8">
    <source>
        <dbReference type="SAM" id="MobiDB-lite"/>
    </source>
</evidence>
<dbReference type="InterPro" id="IPR042089">
    <property type="entry name" value="Peptidase_M13_dom_2"/>
</dbReference>
<dbReference type="Proteomes" id="UP001286313">
    <property type="component" value="Unassembled WGS sequence"/>
</dbReference>
<dbReference type="AlphaFoldDB" id="A0AAE1GCQ0"/>
<dbReference type="PANTHER" id="PTHR11733:SF222">
    <property type="entry name" value="IP12942P"/>
    <property type="match status" value="1"/>
</dbReference>
<feature type="compositionally biased region" description="Polar residues" evidence="8">
    <location>
        <begin position="32"/>
        <end position="48"/>
    </location>
</feature>
<evidence type="ECO:0000256" key="2">
    <source>
        <dbReference type="ARBA" id="ARBA00007357"/>
    </source>
</evidence>
<keyword evidence="7" id="KW-0482">Metalloprotease</keyword>
<dbReference type="InterPro" id="IPR000718">
    <property type="entry name" value="Peptidase_M13"/>
</dbReference>
<dbReference type="GO" id="GO:0006508">
    <property type="term" value="P:proteolysis"/>
    <property type="evidence" value="ECO:0007669"/>
    <property type="project" value="UniProtKB-KW"/>
</dbReference>
<feature type="transmembrane region" description="Helical" evidence="9">
    <location>
        <begin position="118"/>
        <end position="142"/>
    </location>
</feature>
<dbReference type="PROSITE" id="PS51885">
    <property type="entry name" value="NEPRILYSIN"/>
    <property type="match status" value="1"/>
</dbReference>
<protein>
    <submittedName>
        <fullName evidence="12">Uncharacterized protein</fullName>
    </submittedName>
</protein>
<dbReference type="CDD" id="cd08662">
    <property type="entry name" value="M13"/>
    <property type="match status" value="1"/>
</dbReference>
<keyword evidence="4" id="KW-0479">Metal-binding</keyword>
<dbReference type="Pfam" id="PF01431">
    <property type="entry name" value="Peptidase_M13"/>
    <property type="match status" value="1"/>
</dbReference>
<evidence type="ECO:0000313" key="12">
    <source>
        <dbReference type="EMBL" id="KAK3890624.1"/>
    </source>
</evidence>
<organism evidence="12 13">
    <name type="scientific">Petrolisthes cinctipes</name>
    <name type="common">Flat porcelain crab</name>
    <dbReference type="NCBI Taxonomy" id="88211"/>
    <lineage>
        <taxon>Eukaryota</taxon>
        <taxon>Metazoa</taxon>
        <taxon>Ecdysozoa</taxon>
        <taxon>Arthropoda</taxon>
        <taxon>Crustacea</taxon>
        <taxon>Multicrustacea</taxon>
        <taxon>Malacostraca</taxon>
        <taxon>Eumalacostraca</taxon>
        <taxon>Eucarida</taxon>
        <taxon>Decapoda</taxon>
        <taxon>Pleocyemata</taxon>
        <taxon>Anomura</taxon>
        <taxon>Galatheoidea</taxon>
        <taxon>Porcellanidae</taxon>
        <taxon>Petrolisthes</taxon>
    </lineage>
</organism>
<keyword evidence="9" id="KW-0812">Transmembrane</keyword>
<dbReference type="Pfam" id="PF05649">
    <property type="entry name" value="Peptidase_M13_N"/>
    <property type="match status" value="1"/>
</dbReference>
<sequence>MNSYTEEEASVGVVVVAPVRSTPPVTQPKRFSPQSHRPNAVQTQSVRSLPTHPEQQDEDTSTHNPGSLSRTLRSMVPRVLTPAFSQQQTGAGTSGATATDCEDGVRLRKPSSRDTERWMVGISAAGVIVSGLVLIIVLYPLVTPPYSYPKLSLHDKSNLQPEARVSDVYAVSERSPRSRWNDVQRKPHNSPSFHKPQEEPPELQDFYNMMVTNTDKYMDRSIDPCQDFYQYACGNWGKYNPPPEGVTSWSNFEDMTLDIWSQLEDEIQLQLNRSDSSLAHAHPAVRDLVLNYYSACENDTHLAKEGVGPLQVILKTMDKKYSDASKMLQPLQSFQQMLEYVHHHLAIHTFFSWKVETDNKIQSAMAIELRAPNTDILPQGIDVKNNKDLIAAYKLHATKLLEMVGTYNNNNIEEEVTIILDLLKTYLPLTGSPLINDTSTEKLNAVAPFLDWQTYFNKLFNEMGIYINKEERILSLIQDYLMAISKEILSEISIHGSERLYKYLRWQVIHYYSHFLHQEARNTLLPLLDIITGQNTTALPNFRYRPCIKELEEKFALPTTYLLLELLNHQHKGDAVREMITNVKHMANNIRHEYISFIDSFTWLKPSAKRILLDKLKKVKILVGYPSLLDDISELEDVLKPISFNRTAFLKNQISLQQFNLRRQMSFLRQPGLYSEWEILSPMSLLSFYMYRRNTLLVPLGGFRYPLYTADLPGPLTYATMGMFISHELGHAVDFVGRTRDEYGRANASMWDEDTVQVFAEKVMCRVKQYSRKYYPVTGLLTIAEVMADDGSVRTTFEAARESLRHMRFPTQVVNLIKKLDITPDQLFFITFAQLFCMATHPNTPLTGIDHYPPHPTRVNATLANTPQFHTAFSCPNNSKMNNMNEYCDIW</sequence>
<dbReference type="GO" id="GO:0005886">
    <property type="term" value="C:plasma membrane"/>
    <property type="evidence" value="ECO:0007669"/>
    <property type="project" value="TreeGrafter"/>
</dbReference>
<feature type="compositionally biased region" description="Low complexity" evidence="8">
    <location>
        <begin position="10"/>
        <end position="24"/>
    </location>
</feature>
<keyword evidence="13" id="KW-1185">Reference proteome</keyword>
<keyword evidence="9" id="KW-1133">Transmembrane helix</keyword>
<dbReference type="PANTHER" id="PTHR11733">
    <property type="entry name" value="ZINC METALLOPROTEASE FAMILY M13 NEPRILYSIN-RELATED"/>
    <property type="match status" value="1"/>
</dbReference>
<gene>
    <name evidence="12" type="ORF">Pcinc_005420</name>
</gene>
<name>A0AAE1GCQ0_PETCI</name>
<dbReference type="Gene3D" id="1.10.1380.10">
    <property type="entry name" value="Neutral endopeptidase , domain2"/>
    <property type="match status" value="1"/>
</dbReference>
<dbReference type="GO" id="GO:0004222">
    <property type="term" value="F:metalloendopeptidase activity"/>
    <property type="evidence" value="ECO:0007669"/>
    <property type="project" value="InterPro"/>
</dbReference>
<evidence type="ECO:0000256" key="3">
    <source>
        <dbReference type="ARBA" id="ARBA00022670"/>
    </source>
</evidence>
<keyword evidence="5" id="KW-0378">Hydrolase</keyword>
<accession>A0AAE1GCQ0</accession>
<evidence type="ECO:0000256" key="4">
    <source>
        <dbReference type="ARBA" id="ARBA00022723"/>
    </source>
</evidence>
<dbReference type="InterPro" id="IPR024079">
    <property type="entry name" value="MetalloPept_cat_dom_sf"/>
</dbReference>
<keyword evidence="6" id="KW-0862">Zinc</keyword>
<feature type="compositionally biased region" description="Low complexity" evidence="8">
    <location>
        <begin position="85"/>
        <end position="99"/>
    </location>
</feature>
<evidence type="ECO:0000256" key="9">
    <source>
        <dbReference type="SAM" id="Phobius"/>
    </source>
</evidence>
<proteinExistence type="inferred from homology"/>
<feature type="domain" description="Peptidase M13 C-terminal" evidence="10">
    <location>
        <begin position="687"/>
        <end position="885"/>
    </location>
</feature>
<comment type="similarity">
    <text evidence="2">Belongs to the peptidase M13 family.</text>
</comment>
<evidence type="ECO:0000256" key="7">
    <source>
        <dbReference type="ARBA" id="ARBA00023049"/>
    </source>
</evidence>
<feature type="region of interest" description="Disordered" evidence="8">
    <location>
        <begin position="83"/>
        <end position="109"/>
    </location>
</feature>